<dbReference type="EMBL" id="CM023484">
    <property type="protein sequence ID" value="KAH6933433.1"/>
    <property type="molecule type" value="Genomic_DNA"/>
</dbReference>
<evidence type="ECO:0000313" key="2">
    <source>
        <dbReference type="Proteomes" id="UP000821845"/>
    </source>
</evidence>
<sequence length="494" mass="54379">MYTVICGMIDDDEREAKIISCSVTGLADLSMENIVLVVNDNKSAGFQEIQILRDSVEVPFVGLGSQDTIPKRLPAARHAVNLVIGAAVRDILERVAVGDDLSDFSDLSDSDEEEWTAANNAAPDDASDDDEPDYFCSSASSCSPSGINWEKDLLQVCHPDFSGTLTGDRHCAKVACTAQQVDNVVSAKSSAFSIFFVPDAQRKKEPGLSFHEIPADTKLREQWLQAIARKNWEPNSTSNYSAVCSLHFLQTDFRVDTKRRLLMPGTVPSVFLRYPSYMKKEPPKVRSCSSIQKKKRDSSTDTLASLTASQKAHSRPAPASDALQNHVNVPAAVTEPNSQPASESVAANYTDDQLPSLTSNNDCLKSASFPVSADVQLVEEAGARALRSFAVTAALSFMKDHAGHTCDAKFADAGPTVEFMKNMCRWFTLMDVSNCQQHINQNHPDTKEFYDPEDSRLHWLELVFLEYIEDLKATSAPQNFLTKETHHALVFTTV</sequence>
<reference evidence="1" key="1">
    <citation type="submission" date="2020-05" db="EMBL/GenBank/DDBJ databases">
        <title>Large-scale comparative analyses of tick genomes elucidate their genetic diversity and vector capacities.</title>
        <authorList>
            <person name="Jia N."/>
            <person name="Wang J."/>
            <person name="Shi W."/>
            <person name="Du L."/>
            <person name="Sun Y."/>
            <person name="Zhan W."/>
            <person name="Jiang J."/>
            <person name="Wang Q."/>
            <person name="Zhang B."/>
            <person name="Ji P."/>
            <person name="Sakyi L.B."/>
            <person name="Cui X."/>
            <person name="Yuan T."/>
            <person name="Jiang B."/>
            <person name="Yang W."/>
            <person name="Lam T.T.-Y."/>
            <person name="Chang Q."/>
            <person name="Ding S."/>
            <person name="Wang X."/>
            <person name="Zhu J."/>
            <person name="Ruan X."/>
            <person name="Zhao L."/>
            <person name="Wei J."/>
            <person name="Que T."/>
            <person name="Du C."/>
            <person name="Cheng J."/>
            <person name="Dai P."/>
            <person name="Han X."/>
            <person name="Huang E."/>
            <person name="Gao Y."/>
            <person name="Liu J."/>
            <person name="Shao H."/>
            <person name="Ye R."/>
            <person name="Li L."/>
            <person name="Wei W."/>
            <person name="Wang X."/>
            <person name="Wang C."/>
            <person name="Yang T."/>
            <person name="Huo Q."/>
            <person name="Li W."/>
            <person name="Guo W."/>
            <person name="Chen H."/>
            <person name="Zhou L."/>
            <person name="Ni X."/>
            <person name="Tian J."/>
            <person name="Zhou Y."/>
            <person name="Sheng Y."/>
            <person name="Liu T."/>
            <person name="Pan Y."/>
            <person name="Xia L."/>
            <person name="Li J."/>
            <person name="Zhao F."/>
            <person name="Cao W."/>
        </authorList>
    </citation>
    <scope>NUCLEOTIDE SEQUENCE</scope>
    <source>
        <strain evidence="1">Hyas-2018</strain>
    </source>
</reference>
<proteinExistence type="predicted"/>
<gene>
    <name evidence="1" type="ORF">HPB50_014811</name>
</gene>
<keyword evidence="2" id="KW-1185">Reference proteome</keyword>
<organism evidence="1 2">
    <name type="scientific">Hyalomma asiaticum</name>
    <name type="common">Tick</name>
    <dbReference type="NCBI Taxonomy" id="266040"/>
    <lineage>
        <taxon>Eukaryota</taxon>
        <taxon>Metazoa</taxon>
        <taxon>Ecdysozoa</taxon>
        <taxon>Arthropoda</taxon>
        <taxon>Chelicerata</taxon>
        <taxon>Arachnida</taxon>
        <taxon>Acari</taxon>
        <taxon>Parasitiformes</taxon>
        <taxon>Ixodida</taxon>
        <taxon>Ixodoidea</taxon>
        <taxon>Ixodidae</taxon>
        <taxon>Hyalomminae</taxon>
        <taxon>Hyalomma</taxon>
    </lineage>
</organism>
<name>A0ACB7SEZ2_HYAAI</name>
<dbReference type="Proteomes" id="UP000821845">
    <property type="component" value="Chromosome 4"/>
</dbReference>
<comment type="caution">
    <text evidence="1">The sequence shown here is derived from an EMBL/GenBank/DDBJ whole genome shotgun (WGS) entry which is preliminary data.</text>
</comment>
<evidence type="ECO:0000313" key="1">
    <source>
        <dbReference type="EMBL" id="KAH6933433.1"/>
    </source>
</evidence>
<accession>A0ACB7SEZ2</accession>
<protein>
    <submittedName>
        <fullName evidence="1">Uncharacterized protein</fullName>
    </submittedName>
</protein>